<dbReference type="EMBL" id="DRQG01000138">
    <property type="protein sequence ID" value="HGY56894.1"/>
    <property type="molecule type" value="Genomic_DNA"/>
</dbReference>
<comment type="caution">
    <text evidence="4">The sequence shown here is derived from an EMBL/GenBank/DDBJ whole genome shotgun (WGS) entry which is preliminary data.</text>
</comment>
<accession>A0A7V4U338</accession>
<gene>
    <name evidence="4" type="ORF">ENK44_14395</name>
</gene>
<dbReference type="SUPFAM" id="SSF56281">
    <property type="entry name" value="Metallo-hydrolase/oxidoreductase"/>
    <property type="match status" value="1"/>
</dbReference>
<evidence type="ECO:0000313" key="4">
    <source>
        <dbReference type="EMBL" id="HGY56894.1"/>
    </source>
</evidence>
<dbReference type="Proteomes" id="UP000885779">
    <property type="component" value="Unassembled WGS sequence"/>
</dbReference>
<dbReference type="Pfam" id="PF00753">
    <property type="entry name" value="Lactamase_B"/>
    <property type="match status" value="1"/>
</dbReference>
<dbReference type="CDD" id="cd16295">
    <property type="entry name" value="TTHA0252-CPSF-like_MBL-fold"/>
    <property type="match status" value="1"/>
</dbReference>
<feature type="domain" description="Beta-Casp" evidence="3">
    <location>
        <begin position="252"/>
        <end position="377"/>
    </location>
</feature>
<dbReference type="GO" id="GO:0004521">
    <property type="term" value="F:RNA endonuclease activity"/>
    <property type="evidence" value="ECO:0007669"/>
    <property type="project" value="TreeGrafter"/>
</dbReference>
<dbReference type="InterPro" id="IPR036866">
    <property type="entry name" value="RibonucZ/Hydroxyglut_hydro"/>
</dbReference>
<dbReference type="SMART" id="SM01027">
    <property type="entry name" value="Beta-Casp"/>
    <property type="match status" value="1"/>
</dbReference>
<dbReference type="InterPro" id="IPR022712">
    <property type="entry name" value="Beta_Casp"/>
</dbReference>
<dbReference type="Gene3D" id="3.60.15.10">
    <property type="entry name" value="Ribonuclease Z/Hydroxyacylglutathione hydrolase-like"/>
    <property type="match status" value="1"/>
</dbReference>
<keyword evidence="1" id="KW-0378">Hydrolase</keyword>
<proteinExistence type="predicted"/>
<reference evidence="4" key="1">
    <citation type="journal article" date="2020" name="mSystems">
        <title>Genome- and Community-Level Interaction Insights into Carbon Utilization and Element Cycling Functions of Hydrothermarchaeota in Hydrothermal Sediment.</title>
        <authorList>
            <person name="Zhou Z."/>
            <person name="Liu Y."/>
            <person name="Xu W."/>
            <person name="Pan J."/>
            <person name="Luo Z.H."/>
            <person name="Li M."/>
        </authorList>
    </citation>
    <scope>NUCLEOTIDE SEQUENCE [LARGE SCALE GENOMIC DNA]</scope>
    <source>
        <strain evidence="4">HyVt-577</strain>
    </source>
</reference>
<dbReference type="Pfam" id="PF10996">
    <property type="entry name" value="Beta-Casp"/>
    <property type="match status" value="1"/>
</dbReference>
<dbReference type="InterPro" id="IPR011108">
    <property type="entry name" value="RMMBL"/>
</dbReference>
<dbReference type="AlphaFoldDB" id="A0A7V4U338"/>
<sequence length="464" mass="52347">MASIRFLGAVGTVTGSRHLLELEGKNYLIDCGLFQGLKANRLKNWEPFPIDPARIDQVLITHAHIDHTGYLPRLVKNGFAGEIHATHPTVDLIKILLPDSAHLQEEDARWANKKKFSRHSPALPLYTGADSEKVFPLLRGHHYGEDIFLEKDIRLKYKNAGHILGSSFLDIKRLDGPQSRKIVFSGDFGHPGRPILRDPAQIYNVDYLILESTYGNRLHPKSEPEQYITRIINESAQRGGVLVVPAFSVGRTQTLLYTIRKLEEEKKIPELDIFIDSPMAIKALEVYKKHVNELNLEARKMFLQGTEIFKPKYLKICTTVEESKAINTVKKNAVIISASGMMTGGRILHHMAERLPDRKNTVLFIGYQAEGTRGRAILEGRKNVKIHGQKVPVKAHIEEISGFSGHGDYLEMLAWLSAFNKPPKKTFLVHGETEAVRAMAGHIREQLGWEVVIPEEGKVYPLDF</sequence>
<name>A0A7V4U338_CALAY</name>
<dbReference type="Gene3D" id="3.40.50.10890">
    <property type="match status" value="1"/>
</dbReference>
<organism evidence="4">
    <name type="scientific">Caldithrix abyssi</name>
    <dbReference type="NCBI Taxonomy" id="187145"/>
    <lineage>
        <taxon>Bacteria</taxon>
        <taxon>Pseudomonadati</taxon>
        <taxon>Calditrichota</taxon>
        <taxon>Calditrichia</taxon>
        <taxon>Calditrichales</taxon>
        <taxon>Calditrichaceae</taxon>
        <taxon>Caldithrix</taxon>
    </lineage>
</organism>
<feature type="domain" description="Metallo-beta-lactamase" evidence="2">
    <location>
        <begin position="14"/>
        <end position="230"/>
    </location>
</feature>
<dbReference type="SMART" id="SM00849">
    <property type="entry name" value="Lactamase_B"/>
    <property type="match status" value="1"/>
</dbReference>
<dbReference type="PANTHER" id="PTHR11203">
    <property type="entry name" value="CLEAVAGE AND POLYADENYLATION SPECIFICITY FACTOR FAMILY MEMBER"/>
    <property type="match status" value="1"/>
</dbReference>
<dbReference type="PANTHER" id="PTHR11203:SF37">
    <property type="entry name" value="INTEGRATOR COMPLEX SUBUNIT 11"/>
    <property type="match status" value="1"/>
</dbReference>
<dbReference type="InterPro" id="IPR001279">
    <property type="entry name" value="Metallo-B-lactamas"/>
</dbReference>
<protein>
    <submittedName>
        <fullName evidence="4">MBL fold metallo-hydrolase</fullName>
    </submittedName>
</protein>
<dbReference type="GO" id="GO:0016787">
    <property type="term" value="F:hydrolase activity"/>
    <property type="evidence" value="ECO:0007669"/>
    <property type="project" value="UniProtKB-KW"/>
</dbReference>
<dbReference type="Pfam" id="PF07521">
    <property type="entry name" value="RMMBL"/>
    <property type="match status" value="1"/>
</dbReference>
<evidence type="ECO:0000256" key="1">
    <source>
        <dbReference type="ARBA" id="ARBA00022801"/>
    </source>
</evidence>
<evidence type="ECO:0000259" key="3">
    <source>
        <dbReference type="SMART" id="SM01027"/>
    </source>
</evidence>
<dbReference type="InterPro" id="IPR050698">
    <property type="entry name" value="MBL"/>
</dbReference>
<evidence type="ECO:0000259" key="2">
    <source>
        <dbReference type="SMART" id="SM00849"/>
    </source>
</evidence>